<accession>A0A1M7ZQK0</accession>
<reference evidence="1 2" key="1">
    <citation type="submission" date="2016-12" db="EMBL/GenBank/DDBJ databases">
        <authorList>
            <person name="Song W.-J."/>
            <person name="Kurnit D.M."/>
        </authorList>
    </citation>
    <scope>NUCLEOTIDE SEQUENCE [LARGE SCALE GENOMIC DNA]</scope>
    <source>
        <strain evidence="1 2">DSM 19599</strain>
    </source>
</reference>
<dbReference type="EMBL" id="FRXO01000010">
    <property type="protein sequence ID" value="SHO67141.1"/>
    <property type="molecule type" value="Genomic_DNA"/>
</dbReference>
<dbReference type="GO" id="GO:0016787">
    <property type="term" value="F:hydrolase activity"/>
    <property type="evidence" value="ECO:0007669"/>
    <property type="project" value="UniProtKB-KW"/>
</dbReference>
<proteinExistence type="predicted"/>
<dbReference type="Gene3D" id="3.40.630.40">
    <property type="entry name" value="Zn-dependent exopeptidases"/>
    <property type="match status" value="1"/>
</dbReference>
<protein>
    <submittedName>
        <fullName evidence="1">N-formylglutamate amidohydrolase</fullName>
    </submittedName>
</protein>
<keyword evidence="2" id="KW-1185">Reference proteome</keyword>
<dbReference type="SUPFAM" id="SSF53187">
    <property type="entry name" value="Zn-dependent exopeptidases"/>
    <property type="match status" value="1"/>
</dbReference>
<organism evidence="1 2">
    <name type="scientific">Pseudoxanthobacter soli DSM 19599</name>
    <dbReference type="NCBI Taxonomy" id="1123029"/>
    <lineage>
        <taxon>Bacteria</taxon>
        <taxon>Pseudomonadati</taxon>
        <taxon>Pseudomonadota</taxon>
        <taxon>Alphaproteobacteria</taxon>
        <taxon>Hyphomicrobiales</taxon>
        <taxon>Segnochrobactraceae</taxon>
        <taxon>Pseudoxanthobacter</taxon>
    </lineage>
</organism>
<dbReference type="STRING" id="1123029.SAMN02745172_03810"/>
<dbReference type="AlphaFoldDB" id="A0A1M7ZQK0"/>
<gene>
    <name evidence="1" type="ORF">SAMN02745172_03810</name>
</gene>
<dbReference type="Pfam" id="PF05013">
    <property type="entry name" value="FGase"/>
    <property type="match status" value="1"/>
</dbReference>
<dbReference type="RefSeq" id="WP_084564926.1">
    <property type="nucleotide sequence ID" value="NZ_FRXO01000010.1"/>
</dbReference>
<name>A0A1M7ZQK0_9HYPH</name>
<dbReference type="Proteomes" id="UP000186406">
    <property type="component" value="Unassembled WGS sequence"/>
</dbReference>
<keyword evidence="1" id="KW-0378">Hydrolase</keyword>
<sequence>MPEIQDFRIVQDFDTVPAFDVVAPAVQRAPFVFNSPHSGRCYPAAFLAASRLGNPAIRRSEDGYVDDLFRPVVELGVPLMRAHFPRAFLDVNREPYELDPKMFTGRLPAFANVRSPRVAGGLGTIARIVADAEEIYAGPLDVEDALQRIEAFYKPYHATLGALIARTRASFGTAVLIDCHSMPSSVRGQDPRIRPDMIIGDRHGTSCDPAISETATDILSDLGFIVARNRPYAGGFITEHYGRPAEGIHALQIEVNRSLYMDERRCRPTASLAGLSCLLTRFAAELMARFGYGRDDGSLSPLAAE</sequence>
<evidence type="ECO:0000313" key="2">
    <source>
        <dbReference type="Proteomes" id="UP000186406"/>
    </source>
</evidence>
<dbReference type="InterPro" id="IPR007709">
    <property type="entry name" value="N-FG_amidohydro"/>
</dbReference>
<evidence type="ECO:0000313" key="1">
    <source>
        <dbReference type="EMBL" id="SHO67141.1"/>
    </source>
</evidence>